<dbReference type="PATRIC" id="fig|1280946.3.peg.2748"/>
<dbReference type="AlphaFoldDB" id="A0A062UAT8"/>
<dbReference type="eggNOG" id="COG3246">
    <property type="taxonomic scope" value="Bacteria"/>
</dbReference>
<proteinExistence type="predicted"/>
<protein>
    <recommendedName>
        <fullName evidence="7">NADPH dependend quinone reductase</fullName>
    </recommendedName>
</protein>
<dbReference type="RefSeq" id="WP_034797903.1">
    <property type="nucleotide sequence ID" value="NZ_AWFF01000056.1"/>
</dbReference>
<dbReference type="PANTHER" id="PTHR37418:SF2">
    <property type="entry name" value="3-KETO-5-AMINOHEXANOATE CLEAVAGE ENZYME"/>
    <property type="match status" value="1"/>
</dbReference>
<keyword evidence="3" id="KW-0479">Metal-binding</keyword>
<dbReference type="OrthoDB" id="9805277at2"/>
<comment type="cofactor">
    <cofactor evidence="1">
        <name>Zn(2+)</name>
        <dbReference type="ChEBI" id="CHEBI:29105"/>
    </cofactor>
</comment>
<evidence type="ECO:0000256" key="1">
    <source>
        <dbReference type="ARBA" id="ARBA00001947"/>
    </source>
</evidence>
<keyword evidence="4" id="KW-0862">Zinc</keyword>
<dbReference type="PANTHER" id="PTHR37418">
    <property type="entry name" value="3-KETO-5-AMINOHEXANOATE CLEAVAGE ENZYME-RELATED"/>
    <property type="match status" value="1"/>
</dbReference>
<keyword evidence="6" id="KW-1185">Reference proteome</keyword>
<organism evidence="5 6">
    <name type="scientific">Hyphomonas beringensis</name>
    <dbReference type="NCBI Taxonomy" id="1280946"/>
    <lineage>
        <taxon>Bacteria</taxon>
        <taxon>Pseudomonadati</taxon>
        <taxon>Pseudomonadota</taxon>
        <taxon>Alphaproteobacteria</taxon>
        <taxon>Hyphomonadales</taxon>
        <taxon>Hyphomonadaceae</taxon>
        <taxon>Hyphomonas</taxon>
    </lineage>
</organism>
<dbReference type="GO" id="GO:0043720">
    <property type="term" value="F:3-keto-5-aminohexanoate cleavage activity"/>
    <property type="evidence" value="ECO:0007669"/>
    <property type="project" value="InterPro"/>
</dbReference>
<dbReference type="InterPro" id="IPR008567">
    <property type="entry name" value="BKACE"/>
</dbReference>
<gene>
    <name evidence="5" type="ORF">HY29_17325</name>
</gene>
<dbReference type="Gene3D" id="3.20.20.70">
    <property type="entry name" value="Aldolase class I"/>
    <property type="match status" value="1"/>
</dbReference>
<sequence>MNNNVIITCAVTGSGDSADKSPHVPVTPKEIAESSIDAAKAGAAIVHIHVRDPETGAAARDPKLYAEVVERIRNEETDVVLNLTTGMGGDLYLGPDDNPLDFQDETDCVGQVERMEHVEALLPEICSLDCGSFNYPGGNYVYISTPDMLRTGAKRLQKIGVKPELEVFDLGHISFAKQLMKEGLLDEPPLFQVCMGIKWAAEGTPRNFMTMVDNLPADANWAGFGIGRNEMPMVAQAALLGGHVRVGLEDNIYLSKNEFATNAQLVDRARAIVENMGAKIQTPTEARETLNLTKQTSTATMRVAP</sequence>
<evidence type="ECO:0000313" key="6">
    <source>
        <dbReference type="Proteomes" id="UP000027037"/>
    </source>
</evidence>
<evidence type="ECO:0008006" key="7">
    <source>
        <dbReference type="Google" id="ProtNLM"/>
    </source>
</evidence>
<evidence type="ECO:0000256" key="4">
    <source>
        <dbReference type="ARBA" id="ARBA00022833"/>
    </source>
</evidence>
<dbReference type="EMBL" id="AWFF01000056">
    <property type="protein sequence ID" value="KCZ53240.1"/>
    <property type="molecule type" value="Genomic_DNA"/>
</dbReference>
<dbReference type="Pfam" id="PF05853">
    <property type="entry name" value="BKACE"/>
    <property type="match status" value="1"/>
</dbReference>
<evidence type="ECO:0000256" key="3">
    <source>
        <dbReference type="ARBA" id="ARBA00022723"/>
    </source>
</evidence>
<dbReference type="Proteomes" id="UP000027037">
    <property type="component" value="Unassembled WGS sequence"/>
</dbReference>
<evidence type="ECO:0000313" key="5">
    <source>
        <dbReference type="EMBL" id="KCZ53240.1"/>
    </source>
</evidence>
<dbReference type="STRING" id="1280946.HY29_17325"/>
<reference evidence="5 6" key="1">
    <citation type="journal article" date="2014" name="Antonie Van Leeuwenhoek">
        <title>Hyphomonas beringensis sp. nov. and Hyphomonas chukchiensis sp. nov., isolated from surface seawater of the Bering Sea and Chukchi Sea.</title>
        <authorList>
            <person name="Li C."/>
            <person name="Lai Q."/>
            <person name="Li G."/>
            <person name="Dong C."/>
            <person name="Wang J."/>
            <person name="Liao Y."/>
            <person name="Shao Z."/>
        </authorList>
    </citation>
    <scope>NUCLEOTIDE SEQUENCE [LARGE SCALE GENOMIC DNA]</scope>
    <source>
        <strain evidence="5 6">25B14_1</strain>
    </source>
</reference>
<dbReference type="GO" id="GO:0046872">
    <property type="term" value="F:metal ion binding"/>
    <property type="evidence" value="ECO:0007669"/>
    <property type="project" value="UniProtKB-KW"/>
</dbReference>
<keyword evidence="2" id="KW-0808">Transferase</keyword>
<accession>A0A062UAT8</accession>
<name>A0A062UAT8_9PROT</name>
<evidence type="ECO:0000256" key="2">
    <source>
        <dbReference type="ARBA" id="ARBA00022679"/>
    </source>
</evidence>
<dbReference type="InterPro" id="IPR013785">
    <property type="entry name" value="Aldolase_TIM"/>
</dbReference>
<comment type="caution">
    <text evidence="5">The sequence shown here is derived from an EMBL/GenBank/DDBJ whole genome shotgun (WGS) entry which is preliminary data.</text>
</comment>